<dbReference type="Pfam" id="PF03171">
    <property type="entry name" value="2OG-FeII_Oxy"/>
    <property type="match status" value="1"/>
</dbReference>
<dbReference type="PANTHER" id="PTHR47990">
    <property type="entry name" value="2-OXOGLUTARATE (2OG) AND FE(II)-DEPENDENT OXYGENASE SUPERFAMILY PROTEIN-RELATED"/>
    <property type="match status" value="1"/>
</dbReference>
<dbReference type="Gene3D" id="2.60.120.330">
    <property type="entry name" value="B-lactam Antibiotic, Isopenicillin N Synthase, Chain"/>
    <property type="match status" value="1"/>
</dbReference>
<evidence type="ECO:0000313" key="4">
    <source>
        <dbReference type="EMBL" id="CZS90864.1"/>
    </source>
</evidence>
<comment type="similarity">
    <text evidence="1 2">Belongs to the iron/ascorbate-dependent oxidoreductase family.</text>
</comment>
<proteinExistence type="inferred from homology"/>
<dbReference type="InterPro" id="IPR026992">
    <property type="entry name" value="DIOX_N"/>
</dbReference>
<protein>
    <submittedName>
        <fullName evidence="4">Related to oxidoreductase, 2OG-Fe(II) oxygenase family</fullName>
    </submittedName>
</protein>
<dbReference type="EMBL" id="FJUX01000006">
    <property type="protein sequence ID" value="CZS90864.1"/>
    <property type="molecule type" value="Genomic_DNA"/>
</dbReference>
<dbReference type="InterPro" id="IPR044861">
    <property type="entry name" value="IPNS-like_FE2OG_OXY"/>
</dbReference>
<gene>
    <name evidence="4" type="ORF">RAG0_01750</name>
</gene>
<dbReference type="OrthoDB" id="288590at2759"/>
<evidence type="ECO:0000256" key="2">
    <source>
        <dbReference type="RuleBase" id="RU003682"/>
    </source>
</evidence>
<keyword evidence="2" id="KW-0560">Oxidoreductase</keyword>
<dbReference type="InterPro" id="IPR050231">
    <property type="entry name" value="Iron_ascorbate_oxido_reductase"/>
</dbReference>
<dbReference type="GO" id="GO:0046872">
    <property type="term" value="F:metal ion binding"/>
    <property type="evidence" value="ECO:0007669"/>
    <property type="project" value="UniProtKB-KW"/>
</dbReference>
<keyword evidence="5" id="KW-1185">Reference proteome</keyword>
<dbReference type="SUPFAM" id="SSF51197">
    <property type="entry name" value="Clavaminate synthase-like"/>
    <property type="match status" value="1"/>
</dbReference>
<dbReference type="GO" id="GO:0044283">
    <property type="term" value="P:small molecule biosynthetic process"/>
    <property type="evidence" value="ECO:0007669"/>
    <property type="project" value="UniProtKB-ARBA"/>
</dbReference>
<evidence type="ECO:0000259" key="3">
    <source>
        <dbReference type="PROSITE" id="PS51471"/>
    </source>
</evidence>
<reference evidence="5" key="1">
    <citation type="submission" date="2016-03" db="EMBL/GenBank/DDBJ databases">
        <authorList>
            <person name="Guldener U."/>
        </authorList>
    </citation>
    <scope>NUCLEOTIDE SEQUENCE [LARGE SCALE GENOMIC DNA]</scope>
    <source>
        <strain evidence="5">04CH-RAC-A.6.1</strain>
    </source>
</reference>
<name>A0A1E1K2V0_9HELO</name>
<dbReference type="AlphaFoldDB" id="A0A1E1K2V0"/>
<dbReference type="Proteomes" id="UP000178912">
    <property type="component" value="Unassembled WGS sequence"/>
</dbReference>
<dbReference type="Pfam" id="PF14226">
    <property type="entry name" value="DIOX_N"/>
    <property type="match status" value="1"/>
</dbReference>
<keyword evidence="2" id="KW-0479">Metal-binding</keyword>
<dbReference type="InterPro" id="IPR027443">
    <property type="entry name" value="IPNS-like_sf"/>
</dbReference>
<evidence type="ECO:0000313" key="5">
    <source>
        <dbReference type="Proteomes" id="UP000178912"/>
    </source>
</evidence>
<feature type="domain" description="Fe2OG dioxygenase" evidence="3">
    <location>
        <begin position="172"/>
        <end position="293"/>
    </location>
</feature>
<dbReference type="GO" id="GO:0016491">
    <property type="term" value="F:oxidoreductase activity"/>
    <property type="evidence" value="ECO:0007669"/>
    <property type="project" value="UniProtKB-KW"/>
</dbReference>
<dbReference type="InterPro" id="IPR005123">
    <property type="entry name" value="Oxoglu/Fe-dep_dioxygenase_dom"/>
</dbReference>
<organism evidence="4 5">
    <name type="scientific">Rhynchosporium agropyri</name>
    <dbReference type="NCBI Taxonomy" id="914238"/>
    <lineage>
        <taxon>Eukaryota</taxon>
        <taxon>Fungi</taxon>
        <taxon>Dikarya</taxon>
        <taxon>Ascomycota</taxon>
        <taxon>Pezizomycotina</taxon>
        <taxon>Leotiomycetes</taxon>
        <taxon>Helotiales</taxon>
        <taxon>Ploettnerulaceae</taxon>
        <taxon>Rhynchosporium</taxon>
    </lineage>
</organism>
<accession>A0A1E1K2V0</accession>
<keyword evidence="2" id="KW-0408">Iron</keyword>
<evidence type="ECO:0000256" key="1">
    <source>
        <dbReference type="ARBA" id="ARBA00008056"/>
    </source>
</evidence>
<dbReference type="PROSITE" id="PS51471">
    <property type="entry name" value="FE2OG_OXY"/>
    <property type="match status" value="1"/>
</dbReference>
<sequence>MADPSTLDFPPFPSDLPHAPIASISLSKLLSGDSETNSSVLTACQTHGFFYLDLRDSPPGLSLLSSANALYKLSTSVFSLPLSEKRSYAFRPPESLFGYKPAGTVKQTDKDKRPDSTEFFNVAKDHLFGITESRSYPAEIEERKEELRSFVKGAHEAAIHILQVLARQLSLEADAFANLNRFEEPAGSHLRLTHKAAQPVDERAVGLPSHTDFGSVTLLFNWLGGLQIQSRVSGREGEWDFVKPLPGHAIVNLGDAMVKFTNGRLKSAKHRVVDVPGMQAGRERISVVYFMRPEDKTRMTPLRGFEDGEKLQVGGKFSADGDDRVYTAAEWLAKRTVQLGSGPSDCPISALGQ</sequence>